<keyword evidence="12 17" id="KW-0408">Iron</keyword>
<dbReference type="Pfam" id="PF00141">
    <property type="entry name" value="peroxidase"/>
    <property type="match status" value="1"/>
</dbReference>
<keyword evidence="14" id="KW-0325">Glycoprotein</keyword>
<comment type="function">
    <text evidence="2">Removal of H(2)O(2), oxidation of toxic reductants, biosynthesis and degradation of lignin, suberization, auxin catabolism, response to environmental stresses such as wounding, pathogen attack and oxidative stress. These functions might be dependent on each isozyme/isoform in each plant tissue.</text>
</comment>
<evidence type="ECO:0000256" key="8">
    <source>
        <dbReference type="ARBA" id="ARBA00022723"/>
    </source>
</evidence>
<accession>A0A5N5H1T4</accession>
<dbReference type="InterPro" id="IPR019793">
    <property type="entry name" value="Peroxidases_heam-ligand_BS"/>
</dbReference>
<feature type="active site" description="Proton acceptor" evidence="15">
    <location>
        <position position="60"/>
    </location>
</feature>
<keyword evidence="11 19" id="KW-0560">Oxidoreductase</keyword>
<feature type="domain" description="Plant heme peroxidase family profile" evidence="21">
    <location>
        <begin position="25"/>
        <end position="316"/>
    </location>
</feature>
<feature type="binding site" evidence="17">
    <location>
        <position position="68"/>
    </location>
    <ligand>
        <name>Ca(2+)</name>
        <dbReference type="ChEBI" id="CHEBI:29108"/>
        <label>1</label>
    </ligand>
</feature>
<comment type="similarity">
    <text evidence="19">Belongs to the peroxidase family. Classical plant (class III) peroxidase subfamily.</text>
</comment>
<keyword evidence="20" id="KW-0472">Membrane</keyword>
<evidence type="ECO:0000256" key="18">
    <source>
        <dbReference type="PIRSR" id="PIRSR600823-5"/>
    </source>
</evidence>
<dbReference type="GO" id="GO:0020037">
    <property type="term" value="F:heme binding"/>
    <property type="evidence" value="ECO:0007669"/>
    <property type="project" value="UniProtKB-UniRule"/>
</dbReference>
<dbReference type="GO" id="GO:0046872">
    <property type="term" value="F:metal ion binding"/>
    <property type="evidence" value="ECO:0007669"/>
    <property type="project" value="UniProtKB-UniRule"/>
</dbReference>
<dbReference type="AlphaFoldDB" id="A0A5N5H1T4"/>
<evidence type="ECO:0000256" key="11">
    <source>
        <dbReference type="ARBA" id="ARBA00023002"/>
    </source>
</evidence>
<feature type="binding site" evidence="17">
    <location>
        <position position="70"/>
    </location>
    <ligand>
        <name>Ca(2+)</name>
        <dbReference type="ChEBI" id="CHEBI:29108"/>
        <label>1</label>
    </ligand>
</feature>
<dbReference type="PROSITE" id="PS00435">
    <property type="entry name" value="PEROXIDASE_1"/>
    <property type="match status" value="1"/>
</dbReference>
<dbReference type="PRINTS" id="PR00461">
    <property type="entry name" value="PLPEROXIDASE"/>
</dbReference>
<dbReference type="InterPro" id="IPR010255">
    <property type="entry name" value="Haem_peroxidase_sf"/>
</dbReference>
<evidence type="ECO:0000256" key="7">
    <source>
        <dbReference type="ARBA" id="ARBA00022617"/>
    </source>
</evidence>
<feature type="binding site" evidence="17">
    <location>
        <position position="64"/>
    </location>
    <ligand>
        <name>Ca(2+)</name>
        <dbReference type="ChEBI" id="CHEBI:29108"/>
        <label>1</label>
    </ligand>
</feature>
<feature type="transmembrane region" description="Helical" evidence="20">
    <location>
        <begin position="325"/>
        <end position="343"/>
    </location>
</feature>
<dbReference type="CDD" id="cd00693">
    <property type="entry name" value="secretory_peroxidase"/>
    <property type="match status" value="1"/>
</dbReference>
<dbReference type="PANTHER" id="PTHR31388">
    <property type="entry name" value="PEROXIDASE 72-RELATED"/>
    <property type="match status" value="1"/>
</dbReference>
<dbReference type="PRINTS" id="PR00458">
    <property type="entry name" value="PEROXIDASE"/>
</dbReference>
<comment type="cofactor">
    <cofactor evidence="17 19">
        <name>heme b</name>
        <dbReference type="ChEBI" id="CHEBI:60344"/>
    </cofactor>
    <text evidence="17 19">Binds 1 heme b (iron(II)-protoporphyrin IX) group per subunit.</text>
</comment>
<keyword evidence="19" id="KW-0376">Hydrogen peroxide</keyword>
<feature type="disulfide bond" evidence="18">
    <location>
        <begin position="29"/>
        <end position="109"/>
    </location>
</feature>
<dbReference type="InterPro" id="IPR033905">
    <property type="entry name" value="Secretory_peroxidase"/>
</dbReference>
<evidence type="ECO:0000259" key="21">
    <source>
        <dbReference type="PROSITE" id="PS50873"/>
    </source>
</evidence>
<keyword evidence="6 19" id="KW-0575">Peroxidase</keyword>
<feature type="binding site" evidence="17">
    <location>
        <position position="244"/>
    </location>
    <ligand>
        <name>Ca(2+)</name>
        <dbReference type="ChEBI" id="CHEBI:29108"/>
        <label>2</label>
    </ligand>
</feature>
<dbReference type="GO" id="GO:0005576">
    <property type="term" value="C:extracellular region"/>
    <property type="evidence" value="ECO:0007669"/>
    <property type="project" value="UniProtKB-SubCell"/>
</dbReference>
<feature type="disulfide bond" evidence="18">
    <location>
        <begin position="62"/>
        <end position="67"/>
    </location>
</feature>
<evidence type="ECO:0000256" key="10">
    <source>
        <dbReference type="ARBA" id="ARBA00022837"/>
    </source>
</evidence>
<reference evidence="23" key="2">
    <citation type="submission" date="2019-10" db="EMBL/GenBank/DDBJ databases">
        <title>A de novo genome assembly of a pear dwarfing rootstock.</title>
        <authorList>
            <person name="Wang F."/>
            <person name="Wang J."/>
            <person name="Li S."/>
            <person name="Zhang Y."/>
            <person name="Fang M."/>
            <person name="Ma L."/>
            <person name="Zhao Y."/>
            <person name="Jiang S."/>
        </authorList>
    </citation>
    <scope>NUCLEOTIDE SEQUENCE [LARGE SCALE GENOMIC DNA]</scope>
</reference>
<dbReference type="Gene3D" id="1.10.420.10">
    <property type="entry name" value="Peroxidase, domain 2"/>
    <property type="match status" value="1"/>
</dbReference>
<keyword evidence="10 17" id="KW-0106">Calcium</keyword>
<organism evidence="22 23">
    <name type="scientific">Pyrus ussuriensis x Pyrus communis</name>
    <dbReference type="NCBI Taxonomy" id="2448454"/>
    <lineage>
        <taxon>Eukaryota</taxon>
        <taxon>Viridiplantae</taxon>
        <taxon>Streptophyta</taxon>
        <taxon>Embryophyta</taxon>
        <taxon>Tracheophyta</taxon>
        <taxon>Spermatophyta</taxon>
        <taxon>Magnoliopsida</taxon>
        <taxon>eudicotyledons</taxon>
        <taxon>Gunneridae</taxon>
        <taxon>Pentapetalae</taxon>
        <taxon>rosids</taxon>
        <taxon>fabids</taxon>
        <taxon>Rosales</taxon>
        <taxon>Rosaceae</taxon>
        <taxon>Amygdaloideae</taxon>
        <taxon>Maleae</taxon>
        <taxon>Pyrus</taxon>
    </lineage>
</organism>
<comment type="catalytic activity">
    <reaction evidence="1 19">
        <text>2 a phenolic donor + H2O2 = 2 a phenolic radical donor + 2 H2O</text>
        <dbReference type="Rhea" id="RHEA:56136"/>
        <dbReference type="ChEBI" id="CHEBI:15377"/>
        <dbReference type="ChEBI" id="CHEBI:16240"/>
        <dbReference type="ChEBI" id="CHEBI:139520"/>
        <dbReference type="ChEBI" id="CHEBI:139521"/>
        <dbReference type="EC" id="1.11.1.7"/>
    </reaction>
</comment>
<feature type="binding site" evidence="16">
    <location>
        <position position="157"/>
    </location>
    <ligand>
        <name>substrate</name>
    </ligand>
</feature>
<dbReference type="OrthoDB" id="2113341at2759"/>
<feature type="binding site" evidence="17">
    <location>
        <position position="61"/>
    </location>
    <ligand>
        <name>Ca(2+)</name>
        <dbReference type="ChEBI" id="CHEBI:29108"/>
        <label>1</label>
    </ligand>
</feature>
<dbReference type="Gene3D" id="1.10.520.10">
    <property type="match status" value="1"/>
</dbReference>
<dbReference type="GO" id="GO:0140825">
    <property type="term" value="F:lactoperoxidase activity"/>
    <property type="evidence" value="ECO:0007669"/>
    <property type="project" value="UniProtKB-EC"/>
</dbReference>
<name>A0A5N5H1T4_9ROSA</name>
<evidence type="ECO:0000256" key="12">
    <source>
        <dbReference type="ARBA" id="ARBA00023004"/>
    </source>
</evidence>
<proteinExistence type="inferred from homology"/>
<keyword evidence="23" id="KW-1185">Reference proteome</keyword>
<evidence type="ECO:0000256" key="13">
    <source>
        <dbReference type="ARBA" id="ARBA00023157"/>
    </source>
</evidence>
<dbReference type="InterPro" id="IPR000823">
    <property type="entry name" value="Peroxidase_pln"/>
</dbReference>
<evidence type="ECO:0000256" key="15">
    <source>
        <dbReference type="PIRSR" id="PIRSR600823-1"/>
    </source>
</evidence>
<keyword evidence="20" id="KW-1133">Transmembrane helix</keyword>
<keyword evidence="13 18" id="KW-1015">Disulfide bond</keyword>
<feature type="binding site" description="axial binding residue" evidence="17">
    <location>
        <position position="187"/>
    </location>
    <ligand>
        <name>heme b</name>
        <dbReference type="ChEBI" id="CHEBI:60344"/>
    </ligand>
    <ligandPart>
        <name>Fe</name>
        <dbReference type="ChEBI" id="CHEBI:18248"/>
    </ligandPart>
</feature>
<evidence type="ECO:0000256" key="5">
    <source>
        <dbReference type="ARBA" id="ARBA00012313"/>
    </source>
</evidence>
<evidence type="ECO:0000256" key="9">
    <source>
        <dbReference type="ARBA" id="ARBA00022729"/>
    </source>
</evidence>
<evidence type="ECO:0000256" key="14">
    <source>
        <dbReference type="ARBA" id="ARBA00023180"/>
    </source>
</evidence>
<dbReference type="FunFam" id="1.10.420.10:FF:000006">
    <property type="entry name" value="Peroxidase"/>
    <property type="match status" value="1"/>
</dbReference>
<feature type="disulfide bond" evidence="18">
    <location>
        <begin position="194"/>
        <end position="219"/>
    </location>
</feature>
<comment type="similarity">
    <text evidence="4">Belongs to the peroxidase family. Ascorbate peroxidase subfamily.</text>
</comment>
<evidence type="ECO:0000256" key="2">
    <source>
        <dbReference type="ARBA" id="ARBA00002322"/>
    </source>
</evidence>
<feature type="binding site" evidence="17">
    <location>
        <position position="236"/>
    </location>
    <ligand>
        <name>Ca(2+)</name>
        <dbReference type="ChEBI" id="CHEBI:29108"/>
        <label>2</label>
    </ligand>
</feature>
<dbReference type="PANTHER" id="PTHR31388:SF247">
    <property type="entry name" value="PEROXIDASE"/>
    <property type="match status" value="1"/>
</dbReference>
<evidence type="ECO:0000256" key="17">
    <source>
        <dbReference type="PIRSR" id="PIRSR600823-3"/>
    </source>
</evidence>
<dbReference type="GO" id="GO:0006979">
    <property type="term" value="P:response to oxidative stress"/>
    <property type="evidence" value="ECO:0007669"/>
    <property type="project" value="UniProtKB-UniRule"/>
</dbReference>
<feature type="binding site" evidence="17">
    <location>
        <position position="66"/>
    </location>
    <ligand>
        <name>Ca(2+)</name>
        <dbReference type="ChEBI" id="CHEBI:29108"/>
        <label>1</label>
    </ligand>
</feature>
<dbReference type="InterPro" id="IPR002016">
    <property type="entry name" value="Haem_peroxidase"/>
</dbReference>
<feature type="disulfide bond" evidence="18">
    <location>
        <begin position="115"/>
        <end position="312"/>
    </location>
</feature>
<protein>
    <recommendedName>
        <fullName evidence="5 19">Peroxidase</fullName>
        <ecNumber evidence="5 19">1.11.1.7</ecNumber>
    </recommendedName>
</protein>
<feature type="binding site" evidence="17">
    <location>
        <position position="188"/>
    </location>
    <ligand>
        <name>Ca(2+)</name>
        <dbReference type="ChEBI" id="CHEBI:29108"/>
        <label>2</label>
    </ligand>
</feature>
<evidence type="ECO:0000313" key="23">
    <source>
        <dbReference type="Proteomes" id="UP000327157"/>
    </source>
</evidence>
<feature type="binding site" evidence="17">
    <location>
        <position position="239"/>
    </location>
    <ligand>
        <name>Ca(2+)</name>
        <dbReference type="ChEBI" id="CHEBI:29108"/>
        <label>2</label>
    </ligand>
</feature>
<evidence type="ECO:0000313" key="22">
    <source>
        <dbReference type="EMBL" id="KAB2621845.1"/>
    </source>
</evidence>
<keyword evidence="19" id="KW-0964">Secreted</keyword>
<reference evidence="22 23" key="1">
    <citation type="submission" date="2019-09" db="EMBL/GenBank/DDBJ databases">
        <authorList>
            <person name="Ou C."/>
        </authorList>
    </citation>
    <scope>NUCLEOTIDE SEQUENCE [LARGE SCALE GENOMIC DNA]</scope>
    <source>
        <strain evidence="22">S2</strain>
        <tissue evidence="22">Leaf</tissue>
    </source>
</reference>
<dbReference type="SUPFAM" id="SSF48113">
    <property type="entry name" value="Heme-dependent peroxidases"/>
    <property type="match status" value="1"/>
</dbReference>
<evidence type="ECO:0000256" key="20">
    <source>
        <dbReference type="SAM" id="Phobius"/>
    </source>
</evidence>
<gene>
    <name evidence="22" type="ORF">D8674_024027</name>
</gene>
<feature type="signal peptide" evidence="19">
    <location>
        <begin position="1"/>
        <end position="17"/>
    </location>
</feature>
<keyword evidence="9 19" id="KW-0732">Signal</keyword>
<comment type="subcellular location">
    <subcellularLocation>
        <location evidence="3 19">Secreted</location>
    </subcellularLocation>
</comment>
<evidence type="ECO:0000256" key="16">
    <source>
        <dbReference type="PIRSR" id="PIRSR600823-2"/>
    </source>
</evidence>
<dbReference type="FunFam" id="1.10.520.10:FF:000009">
    <property type="entry name" value="Peroxidase"/>
    <property type="match status" value="1"/>
</dbReference>
<feature type="chain" id="PRO_5024516191" description="Peroxidase" evidence="19">
    <location>
        <begin position="18"/>
        <end position="344"/>
    </location>
</feature>
<evidence type="ECO:0000256" key="6">
    <source>
        <dbReference type="ARBA" id="ARBA00022559"/>
    </source>
</evidence>
<reference evidence="22 23" key="3">
    <citation type="submission" date="2019-11" db="EMBL/GenBank/DDBJ databases">
        <title>A de novo genome assembly of a pear dwarfing rootstock.</title>
        <authorList>
            <person name="Wang F."/>
            <person name="Wang J."/>
            <person name="Li S."/>
            <person name="Zhang Y."/>
            <person name="Fang M."/>
            <person name="Ma L."/>
            <person name="Zhao Y."/>
            <person name="Jiang S."/>
        </authorList>
    </citation>
    <scope>NUCLEOTIDE SEQUENCE [LARGE SCALE GENOMIC DNA]</scope>
    <source>
        <strain evidence="22">S2</strain>
        <tissue evidence="22">Leaf</tissue>
    </source>
</reference>
<evidence type="ECO:0000256" key="4">
    <source>
        <dbReference type="ARBA" id="ARBA00006873"/>
    </source>
</evidence>
<keyword evidence="8 17" id="KW-0479">Metal-binding</keyword>
<dbReference type="Proteomes" id="UP000327157">
    <property type="component" value="Chromosome 4"/>
</dbReference>
<evidence type="ECO:0000256" key="19">
    <source>
        <dbReference type="RuleBase" id="RU362060"/>
    </source>
</evidence>
<keyword evidence="20" id="KW-0812">Transmembrane</keyword>
<comment type="cofactor">
    <cofactor evidence="17 19">
        <name>Ca(2+)</name>
        <dbReference type="ChEBI" id="CHEBI:29108"/>
    </cofactor>
    <text evidence="17 19">Binds 2 calcium ions per subunit.</text>
</comment>
<comment type="caution">
    <text evidence="22">The sequence shown here is derived from an EMBL/GenBank/DDBJ whole genome shotgun (WGS) entry which is preliminary data.</text>
</comment>
<dbReference type="GO" id="GO:0042744">
    <property type="term" value="P:hydrogen peroxide catabolic process"/>
    <property type="evidence" value="ECO:0007669"/>
    <property type="project" value="UniProtKB-KW"/>
</dbReference>
<evidence type="ECO:0000256" key="3">
    <source>
        <dbReference type="ARBA" id="ARBA00004613"/>
    </source>
</evidence>
<keyword evidence="7 19" id="KW-0349">Heme</keyword>
<dbReference type="EC" id="1.11.1.7" evidence="5 19"/>
<feature type="binding site" evidence="17">
    <location>
        <position position="82"/>
    </location>
    <ligand>
        <name>Ca(2+)</name>
        <dbReference type="ChEBI" id="CHEBI:29108"/>
        <label>1</label>
    </ligand>
</feature>
<sequence length="344" mass="37884">MAFVLIFFISFFSITNASDNTSNPYSSKCPDMMTIIERHVHTVVVDEPRMAASLLNLFFHDCFVNGCDASILLDDTAEVIGEKSAPQNLRSLRGFEVVDDIKAALEVACPATVSCADILAVAARDSVVAWNGPTWDVQLGRRDSTKANFSDVGVNIPSPNFNLSELISAFELKGFNSREMVALSGAHTIGAAHCASFYHRIYNDKDLNVSLGEKLKVVCPKEEWLSNVTSVTQPLDITTDTRFDFAYFKNLEMEMGLLHSDQQLMNGSLTSSYVRAYIAYPDTFHSDFAQAMQKLGSLGILTGQDGEIRSVCRKVNIRCRAASGAIHNIFTSMVCLLVLAIFLF</sequence>
<dbReference type="EMBL" id="SMOL01000231">
    <property type="protein sequence ID" value="KAB2621845.1"/>
    <property type="molecule type" value="Genomic_DNA"/>
</dbReference>
<evidence type="ECO:0000256" key="1">
    <source>
        <dbReference type="ARBA" id="ARBA00000189"/>
    </source>
</evidence>
<dbReference type="PROSITE" id="PS50873">
    <property type="entry name" value="PEROXIDASE_4"/>
    <property type="match status" value="1"/>
</dbReference>